<sequence>MNTALKDNRLEFFTARDNAADALQKIETIISILSKVNEYNANNDSTGAFHHYETEYFYIEDALKEHTDKLQDALNSLKTHSNL</sequence>
<dbReference type="EMBL" id="FQYI01000001">
    <property type="protein sequence ID" value="SHI36572.1"/>
    <property type="molecule type" value="Genomic_DNA"/>
</dbReference>
<dbReference type="STRING" id="1118202.SAMN05443429_101311"/>
<reference evidence="1 2" key="1">
    <citation type="submission" date="2016-11" db="EMBL/GenBank/DDBJ databases">
        <authorList>
            <person name="Jaros S."/>
            <person name="Januszkiewicz K."/>
            <person name="Wedrychowicz H."/>
        </authorList>
    </citation>
    <scope>NUCLEOTIDE SEQUENCE [LARGE SCALE GENOMIC DNA]</scope>
    <source>
        <strain evidence="1 2">DSM 25479</strain>
    </source>
</reference>
<protein>
    <submittedName>
        <fullName evidence="1">Uncharacterized protein</fullName>
    </submittedName>
</protein>
<dbReference type="RefSeq" id="WP_073177643.1">
    <property type="nucleotide sequence ID" value="NZ_FQYI01000001.1"/>
</dbReference>
<gene>
    <name evidence="1" type="ORF">SAMN05443429_101311</name>
</gene>
<accession>A0A1M6AJC9</accession>
<name>A0A1M6AJC9_9FLAO</name>
<evidence type="ECO:0000313" key="2">
    <source>
        <dbReference type="Proteomes" id="UP000184335"/>
    </source>
</evidence>
<dbReference type="Proteomes" id="UP000184335">
    <property type="component" value="Unassembled WGS sequence"/>
</dbReference>
<organism evidence="1 2">
    <name type="scientific">Cruoricaptor ignavus</name>
    <dbReference type="NCBI Taxonomy" id="1118202"/>
    <lineage>
        <taxon>Bacteria</taxon>
        <taxon>Pseudomonadati</taxon>
        <taxon>Bacteroidota</taxon>
        <taxon>Flavobacteriia</taxon>
        <taxon>Flavobacteriales</taxon>
        <taxon>Weeksellaceae</taxon>
        <taxon>Cruoricaptor</taxon>
    </lineage>
</organism>
<dbReference type="AlphaFoldDB" id="A0A1M6AJC9"/>
<proteinExistence type="predicted"/>
<keyword evidence="2" id="KW-1185">Reference proteome</keyword>
<evidence type="ECO:0000313" key="1">
    <source>
        <dbReference type="EMBL" id="SHI36572.1"/>
    </source>
</evidence>